<organism evidence="5 6">
    <name type="scientific">Polyplosphaeria fusca</name>
    <dbReference type="NCBI Taxonomy" id="682080"/>
    <lineage>
        <taxon>Eukaryota</taxon>
        <taxon>Fungi</taxon>
        <taxon>Dikarya</taxon>
        <taxon>Ascomycota</taxon>
        <taxon>Pezizomycotina</taxon>
        <taxon>Dothideomycetes</taxon>
        <taxon>Pleosporomycetidae</taxon>
        <taxon>Pleosporales</taxon>
        <taxon>Tetraplosphaeriaceae</taxon>
        <taxon>Polyplosphaeria</taxon>
    </lineage>
</organism>
<dbReference type="SMART" id="SM00460">
    <property type="entry name" value="TGc"/>
    <property type="match status" value="1"/>
</dbReference>
<feature type="region of interest" description="Disordered" evidence="3">
    <location>
        <begin position="520"/>
        <end position="590"/>
    </location>
</feature>
<dbReference type="FunFam" id="3.10.620.30:FF:000005">
    <property type="entry name" value="SH3 domain protein (Cyk3), putative"/>
    <property type="match status" value="1"/>
</dbReference>
<protein>
    <recommendedName>
        <fullName evidence="4">SH3 domain-containing protein</fullName>
    </recommendedName>
</protein>
<accession>A0A9P4UYZ0</accession>
<evidence type="ECO:0000256" key="2">
    <source>
        <dbReference type="PROSITE-ProRule" id="PRU00192"/>
    </source>
</evidence>
<sequence length="1222" mass="133295">MAPAAPGMPIRFPCWCKAVYSWGGETKRDLGFIEGDLIECLNAGDGSWWMGRLKRDRRMVGLFPSNFVELLDEDYQPWSRNASPITPQGAGGAVSRQNSTQPVKETPQKSKSMFRKPFTAYAAASSPNPEAAARQIQKSGGLSPNLSGSLKQHKPYSSMKRSSTESRESPGPSNLRAVSPRPTSTRPTHSRAASPLPPSNLLHSRAPSPAPPVHYQAHSRAVSPAPHAPRPHSRAVSPAPSFQYQAYSRGPSPAPPQDYDSPPPPPPPPHRVAYNPSRAPSPAPPRNGYHTPEPPSPHPQAGVRGNFTPSPLTNAMNDVMSSLEDMSMSKSGTSLDEPATPPNVWSPEAFNQVYEASAKKVRAQTSLGIGSQATFADEDDPDEPQFDNGPPNVNNYVQRMESRLRRLQQQEQSHDELFIPKDTTGPPPAVPPKNSMHARPGSSMGIQPDVDRQESTSRALRHRKSAYEIGRNVLGRTFTTKTNSTTTTHTSNSTNRSLMSGHSATNMSATSAGSYYRKRANNARPQTAMEPRDIGPKGYGFDDGRPETPFTGVTYHSSHDSRSRPGSSHQEWSGNAADGKDPLGGLMQPTKKKSGFFRKMIDSAKTQAANARSTIATGSNSRPSSRAASRARSRAESRMDTQPPTGIVGGTGVQSSAARDMGLGNTIDWVQVRRDVNRSNSLSKNERLERADRCQMLDIPVINPVDILFESAEGDEGLDGLPIAEPTDFDMSNLALVDKTARFVNSIPLGTTPATLAQGYVCRPYRSDVQRLRAIFTWVSERVSWEDDFEGEIDTRLVLQNKRGCSQEIAILVAEMCTAVGLHAEVVRGYLKSPGEPLDLESVARPNHFWNAVIVEGEWRIMDCSLAGPTNPKRASYSQVGSQVADGFYFLARPLEICYTHVPLLPEQQHICPPQPHEVLMALPCACPMYFKHQLHMVDFDTSLLTLDNLELAHIYINVPEDVECVAEVEARAYSQDVDGDYFESGDVVRKPALAQAEWVGGQKRYTIKALLPGDEGHGILKVYAGQRGLRHSNKMNPHSLALGLPISHTGLNPPYSFLTLHPTPHAQRHDLYVAQPQCANLALNNTFVFTVRQHPSSLTRSPDPNAAINGRASPNPFARPASAMSMQSISASGSNFSHPSNSSNASSASGSQKPAKLAIQTPSGKIIRLLRKSEHMGGTTESADGSVWETVIKIGERGQWRGLVLADRSARWCVFAQWECA</sequence>
<dbReference type="SUPFAM" id="SSF50044">
    <property type="entry name" value="SH3-domain"/>
    <property type="match status" value="1"/>
</dbReference>
<feature type="compositionally biased region" description="Pro residues" evidence="3">
    <location>
        <begin position="252"/>
        <end position="270"/>
    </location>
</feature>
<evidence type="ECO:0000256" key="3">
    <source>
        <dbReference type="SAM" id="MobiDB-lite"/>
    </source>
</evidence>
<feature type="region of interest" description="Disordered" evidence="3">
    <location>
        <begin position="605"/>
        <end position="655"/>
    </location>
</feature>
<dbReference type="PROSITE" id="PS50002">
    <property type="entry name" value="SH3"/>
    <property type="match status" value="1"/>
</dbReference>
<dbReference type="PANTHER" id="PTHR46333:SF2">
    <property type="entry name" value="CYTOKINESIS PROTEIN 3"/>
    <property type="match status" value="1"/>
</dbReference>
<feature type="region of interest" description="Disordered" evidence="3">
    <location>
        <begin position="1096"/>
        <end position="1158"/>
    </location>
</feature>
<dbReference type="CDD" id="cd11889">
    <property type="entry name" value="SH3_Cyk3p-like"/>
    <property type="match status" value="1"/>
</dbReference>
<dbReference type="InterPro" id="IPR036028">
    <property type="entry name" value="SH3-like_dom_sf"/>
</dbReference>
<feature type="compositionally biased region" description="Basic and acidic residues" evidence="3">
    <location>
        <begin position="530"/>
        <end position="546"/>
    </location>
</feature>
<dbReference type="InterPro" id="IPR035553">
    <property type="entry name" value="Cyk3_SH3"/>
</dbReference>
<dbReference type="AlphaFoldDB" id="A0A9P4UYZ0"/>
<dbReference type="InterPro" id="IPR001452">
    <property type="entry name" value="SH3_domain"/>
</dbReference>
<dbReference type="FunFam" id="2.30.30.40:FF:000168">
    <property type="entry name" value="SH3 domain protein (Cyk3)"/>
    <property type="match status" value="1"/>
</dbReference>
<evidence type="ECO:0000313" key="5">
    <source>
        <dbReference type="EMBL" id="KAF2731879.1"/>
    </source>
</evidence>
<gene>
    <name evidence="5" type="ORF">EJ04DRAFT_578769</name>
</gene>
<dbReference type="InterPro" id="IPR038765">
    <property type="entry name" value="Papain-like_cys_pep_sf"/>
</dbReference>
<feature type="compositionally biased region" description="Low complexity" evidence="3">
    <location>
        <begin position="1122"/>
        <end position="1152"/>
    </location>
</feature>
<keyword evidence="1 2" id="KW-0728">SH3 domain</keyword>
<feature type="compositionally biased region" description="Low complexity" evidence="3">
    <location>
        <begin position="120"/>
        <end position="150"/>
    </location>
</feature>
<dbReference type="Pfam" id="PF07653">
    <property type="entry name" value="SH3_2"/>
    <property type="match status" value="1"/>
</dbReference>
<feature type="region of interest" description="Disordered" evidence="3">
    <location>
        <begin position="372"/>
        <end position="392"/>
    </location>
</feature>
<name>A0A9P4UYZ0_9PLEO</name>
<dbReference type="SMART" id="SM00326">
    <property type="entry name" value="SH3"/>
    <property type="match status" value="1"/>
</dbReference>
<dbReference type="InterPro" id="IPR056409">
    <property type="entry name" value="Ig_CYK3_C"/>
</dbReference>
<comment type="caution">
    <text evidence="5">The sequence shown here is derived from an EMBL/GenBank/DDBJ whole genome shotgun (WGS) entry which is preliminary data.</text>
</comment>
<evidence type="ECO:0000259" key="4">
    <source>
        <dbReference type="PROSITE" id="PS50002"/>
    </source>
</evidence>
<reference evidence="5" key="1">
    <citation type="journal article" date="2020" name="Stud. Mycol.">
        <title>101 Dothideomycetes genomes: a test case for predicting lifestyles and emergence of pathogens.</title>
        <authorList>
            <person name="Haridas S."/>
            <person name="Albert R."/>
            <person name="Binder M."/>
            <person name="Bloem J."/>
            <person name="Labutti K."/>
            <person name="Salamov A."/>
            <person name="Andreopoulos B."/>
            <person name="Baker S."/>
            <person name="Barry K."/>
            <person name="Bills G."/>
            <person name="Bluhm B."/>
            <person name="Cannon C."/>
            <person name="Castanera R."/>
            <person name="Culley D."/>
            <person name="Daum C."/>
            <person name="Ezra D."/>
            <person name="Gonzalez J."/>
            <person name="Henrissat B."/>
            <person name="Kuo A."/>
            <person name="Liang C."/>
            <person name="Lipzen A."/>
            <person name="Lutzoni F."/>
            <person name="Magnuson J."/>
            <person name="Mondo S."/>
            <person name="Nolan M."/>
            <person name="Ohm R."/>
            <person name="Pangilinan J."/>
            <person name="Park H.-J."/>
            <person name="Ramirez L."/>
            <person name="Alfaro M."/>
            <person name="Sun H."/>
            <person name="Tritt A."/>
            <person name="Yoshinaga Y."/>
            <person name="Zwiers L.-H."/>
            <person name="Turgeon B."/>
            <person name="Goodwin S."/>
            <person name="Spatafora J."/>
            <person name="Crous P."/>
            <person name="Grigoriev I."/>
        </authorList>
    </citation>
    <scope>NUCLEOTIDE SEQUENCE</scope>
    <source>
        <strain evidence="5">CBS 125425</strain>
    </source>
</reference>
<feature type="compositionally biased region" description="Low complexity" evidence="3">
    <location>
        <begin position="477"/>
        <end position="495"/>
    </location>
</feature>
<dbReference type="Proteomes" id="UP000799444">
    <property type="component" value="Unassembled WGS sequence"/>
</dbReference>
<dbReference type="Gene3D" id="2.30.30.40">
    <property type="entry name" value="SH3 Domains"/>
    <property type="match status" value="1"/>
</dbReference>
<feature type="compositionally biased region" description="Polar residues" evidence="3">
    <location>
        <begin position="605"/>
        <end position="620"/>
    </location>
</feature>
<feature type="compositionally biased region" description="Low complexity" evidence="3">
    <location>
        <begin position="621"/>
        <end position="630"/>
    </location>
</feature>
<dbReference type="PANTHER" id="PTHR46333">
    <property type="entry name" value="CYTOKINESIS PROTEIN 3"/>
    <property type="match status" value="1"/>
</dbReference>
<feature type="region of interest" description="Disordered" evidence="3">
    <location>
        <begin position="406"/>
        <end position="508"/>
    </location>
</feature>
<feature type="compositionally biased region" description="Polar residues" evidence="3">
    <location>
        <begin position="307"/>
        <end position="320"/>
    </location>
</feature>
<dbReference type="Pfam" id="PF24584">
    <property type="entry name" value="Ig_CYK3_C"/>
    <property type="match status" value="2"/>
</dbReference>
<feature type="compositionally biased region" description="Acidic residues" evidence="3">
    <location>
        <begin position="376"/>
        <end position="385"/>
    </location>
</feature>
<dbReference type="InterPro" id="IPR052557">
    <property type="entry name" value="CAP/Cytokinesis_protein"/>
</dbReference>
<keyword evidence="6" id="KW-1185">Reference proteome</keyword>
<dbReference type="SUPFAM" id="SSF54001">
    <property type="entry name" value="Cysteine proteinases"/>
    <property type="match status" value="1"/>
</dbReference>
<feature type="compositionally biased region" description="Polar residues" evidence="3">
    <location>
        <begin position="496"/>
        <end position="508"/>
    </location>
</feature>
<dbReference type="GO" id="GO:0110085">
    <property type="term" value="C:mitotic actomyosin contractile ring"/>
    <property type="evidence" value="ECO:0007669"/>
    <property type="project" value="TreeGrafter"/>
</dbReference>
<dbReference type="OrthoDB" id="6129702at2759"/>
<feature type="region of interest" description="Disordered" evidence="3">
    <location>
        <begin position="81"/>
        <end position="346"/>
    </location>
</feature>
<evidence type="ECO:0000313" key="6">
    <source>
        <dbReference type="Proteomes" id="UP000799444"/>
    </source>
</evidence>
<dbReference type="EMBL" id="ML996187">
    <property type="protein sequence ID" value="KAF2731879.1"/>
    <property type="molecule type" value="Genomic_DNA"/>
</dbReference>
<dbReference type="Gene3D" id="3.10.620.30">
    <property type="match status" value="1"/>
</dbReference>
<dbReference type="Pfam" id="PF01841">
    <property type="entry name" value="Transglut_core"/>
    <property type="match status" value="1"/>
</dbReference>
<dbReference type="GO" id="GO:0140278">
    <property type="term" value="P:mitotic division septum assembly"/>
    <property type="evidence" value="ECO:0007669"/>
    <property type="project" value="TreeGrafter"/>
</dbReference>
<feature type="domain" description="SH3" evidence="4">
    <location>
        <begin position="11"/>
        <end position="73"/>
    </location>
</feature>
<evidence type="ECO:0000256" key="1">
    <source>
        <dbReference type="ARBA" id="ARBA00022443"/>
    </source>
</evidence>
<proteinExistence type="predicted"/>
<dbReference type="InterPro" id="IPR002931">
    <property type="entry name" value="Transglutaminase-like"/>
</dbReference>